<dbReference type="Gene3D" id="1.20.1250.20">
    <property type="entry name" value="MFS general substrate transporter like domains"/>
    <property type="match status" value="2"/>
</dbReference>
<feature type="transmembrane region" description="Helical" evidence="7">
    <location>
        <begin position="246"/>
        <end position="268"/>
    </location>
</feature>
<feature type="transmembrane region" description="Helical" evidence="7">
    <location>
        <begin position="47"/>
        <end position="69"/>
    </location>
</feature>
<evidence type="ECO:0000259" key="8">
    <source>
        <dbReference type="PROSITE" id="PS50850"/>
    </source>
</evidence>
<dbReference type="STRING" id="1850517.A8708_18820"/>
<dbReference type="GO" id="GO:0022857">
    <property type="term" value="F:transmembrane transporter activity"/>
    <property type="evidence" value="ECO:0007669"/>
    <property type="project" value="InterPro"/>
</dbReference>
<keyword evidence="3" id="KW-1003">Cell membrane</keyword>
<feature type="transmembrane region" description="Helical" evidence="7">
    <location>
        <begin position="208"/>
        <end position="226"/>
    </location>
</feature>
<name>A0A198AGG7_9BACL</name>
<feature type="transmembrane region" description="Helical" evidence="7">
    <location>
        <begin position="362"/>
        <end position="386"/>
    </location>
</feature>
<sequence>MATPLHWKKSLWILWGANFSITCGMNLVLPFLPLYIGELGVHDLNDIVRWTGWIVAAQFITSFLTQPLWGAIADRRGRKIMLLRAGFGMAIVTALMGIVTSPWQLLSLRLLNGFFSGFISMAVSLQASLTPREHSGKSLGTLQTGAIAGTLIGPLIGGVLASFLGYHHVFFFTGGLMLCASLIVMLFIKEERKPVSDKKVKQKTQWRLFRPLLPVFAASLITQIGMMSIEPIVTVYAKTLYTGAHLAFFAGLIVAITGIANLFGAPTLGRLGDRIGQRMTLVIALVMAAVAFIPQAFATNISMLLVGRFLLGLFIGGMIPSLNALVMKLAAPEIQGTAYGFNTSSLFLGNLIGPLLGSHLAAAYGFTSVFYVTMSILLLCAIFVYANRSLDATIRPKEA</sequence>
<dbReference type="PANTHER" id="PTHR43414:SF6">
    <property type="entry name" value="MULTIDRUG RESISTANCE PROTEIN MDTG"/>
    <property type="match status" value="1"/>
</dbReference>
<evidence type="ECO:0000256" key="5">
    <source>
        <dbReference type="ARBA" id="ARBA00022989"/>
    </source>
</evidence>
<evidence type="ECO:0000256" key="7">
    <source>
        <dbReference type="SAM" id="Phobius"/>
    </source>
</evidence>
<dbReference type="RefSeq" id="WP_068663224.1">
    <property type="nucleotide sequence ID" value="NZ_LYPB01000050.1"/>
</dbReference>
<dbReference type="PANTHER" id="PTHR43414">
    <property type="entry name" value="MULTIDRUG RESISTANCE PROTEIN MDTG"/>
    <property type="match status" value="1"/>
</dbReference>
<comment type="caution">
    <text evidence="9">The sequence shown here is derived from an EMBL/GenBank/DDBJ whole genome shotgun (WGS) entry which is preliminary data.</text>
</comment>
<evidence type="ECO:0000256" key="6">
    <source>
        <dbReference type="ARBA" id="ARBA00023136"/>
    </source>
</evidence>
<reference evidence="9 10" key="1">
    <citation type="submission" date="2016-05" db="EMBL/GenBank/DDBJ databases">
        <title>Paenibacillus sp. 1ZS3-15 nov., isolated from the rhizosphere soil.</title>
        <authorList>
            <person name="Zhang X.X."/>
            <person name="Zhang J."/>
        </authorList>
    </citation>
    <scope>NUCLEOTIDE SEQUENCE [LARGE SCALE GENOMIC DNA]</scope>
    <source>
        <strain evidence="9 10">1ZS3-15</strain>
    </source>
</reference>
<protein>
    <submittedName>
        <fullName evidence="9">MFS transporter</fullName>
    </submittedName>
</protein>
<keyword evidence="4 7" id="KW-0812">Transmembrane</keyword>
<evidence type="ECO:0000256" key="2">
    <source>
        <dbReference type="ARBA" id="ARBA00022448"/>
    </source>
</evidence>
<dbReference type="InterPro" id="IPR011701">
    <property type="entry name" value="MFS"/>
</dbReference>
<evidence type="ECO:0000313" key="10">
    <source>
        <dbReference type="Proteomes" id="UP000078454"/>
    </source>
</evidence>
<feature type="transmembrane region" description="Helical" evidence="7">
    <location>
        <begin position="110"/>
        <end position="129"/>
    </location>
</feature>
<evidence type="ECO:0000256" key="1">
    <source>
        <dbReference type="ARBA" id="ARBA00004651"/>
    </source>
</evidence>
<keyword evidence="5 7" id="KW-1133">Transmembrane helix</keyword>
<proteinExistence type="predicted"/>
<gene>
    <name evidence="9" type="ORF">A8708_18820</name>
</gene>
<evidence type="ECO:0000313" key="9">
    <source>
        <dbReference type="EMBL" id="OAS20599.1"/>
    </source>
</evidence>
<dbReference type="AlphaFoldDB" id="A0A198AGG7"/>
<dbReference type="InterPro" id="IPR020846">
    <property type="entry name" value="MFS_dom"/>
</dbReference>
<dbReference type="PROSITE" id="PS50850">
    <property type="entry name" value="MFS"/>
    <property type="match status" value="1"/>
</dbReference>
<evidence type="ECO:0000256" key="4">
    <source>
        <dbReference type="ARBA" id="ARBA00022692"/>
    </source>
</evidence>
<feature type="transmembrane region" description="Helical" evidence="7">
    <location>
        <begin position="141"/>
        <end position="163"/>
    </location>
</feature>
<accession>A0A198AGG7</accession>
<dbReference type="PRINTS" id="PR01035">
    <property type="entry name" value="TCRTETA"/>
</dbReference>
<organism evidence="9 10">
    <name type="scientific">Paenibacillus oryzisoli</name>
    <dbReference type="NCBI Taxonomy" id="1850517"/>
    <lineage>
        <taxon>Bacteria</taxon>
        <taxon>Bacillati</taxon>
        <taxon>Bacillota</taxon>
        <taxon>Bacilli</taxon>
        <taxon>Bacillales</taxon>
        <taxon>Paenibacillaceae</taxon>
        <taxon>Paenibacillus</taxon>
    </lineage>
</organism>
<feature type="transmembrane region" description="Helical" evidence="7">
    <location>
        <begin position="12"/>
        <end position="35"/>
    </location>
</feature>
<keyword evidence="10" id="KW-1185">Reference proteome</keyword>
<feature type="transmembrane region" description="Helical" evidence="7">
    <location>
        <begin position="81"/>
        <end position="104"/>
    </location>
</feature>
<feature type="domain" description="Major facilitator superfamily (MFS) profile" evidence="8">
    <location>
        <begin position="10"/>
        <end position="392"/>
    </location>
</feature>
<dbReference type="InterPro" id="IPR001958">
    <property type="entry name" value="Tet-R_TetA/multi-R_MdtG-like"/>
</dbReference>
<dbReference type="Proteomes" id="UP000078454">
    <property type="component" value="Unassembled WGS sequence"/>
</dbReference>
<feature type="transmembrane region" description="Helical" evidence="7">
    <location>
        <begin position="304"/>
        <end position="326"/>
    </location>
</feature>
<dbReference type="InterPro" id="IPR036259">
    <property type="entry name" value="MFS_trans_sf"/>
</dbReference>
<comment type="subcellular location">
    <subcellularLocation>
        <location evidence="1">Cell membrane</location>
        <topology evidence="1">Multi-pass membrane protein</topology>
    </subcellularLocation>
</comment>
<keyword evidence="6 7" id="KW-0472">Membrane</keyword>
<dbReference type="SUPFAM" id="SSF103473">
    <property type="entry name" value="MFS general substrate transporter"/>
    <property type="match status" value="1"/>
</dbReference>
<dbReference type="EMBL" id="LYPB01000050">
    <property type="protein sequence ID" value="OAS20599.1"/>
    <property type="molecule type" value="Genomic_DNA"/>
</dbReference>
<dbReference type="Pfam" id="PF07690">
    <property type="entry name" value="MFS_1"/>
    <property type="match status" value="1"/>
</dbReference>
<dbReference type="OrthoDB" id="65739at2"/>
<feature type="transmembrane region" description="Helical" evidence="7">
    <location>
        <begin position="280"/>
        <end position="298"/>
    </location>
</feature>
<feature type="transmembrane region" description="Helical" evidence="7">
    <location>
        <begin position="338"/>
        <end position="356"/>
    </location>
</feature>
<keyword evidence="2" id="KW-0813">Transport</keyword>
<evidence type="ECO:0000256" key="3">
    <source>
        <dbReference type="ARBA" id="ARBA00022475"/>
    </source>
</evidence>
<feature type="transmembrane region" description="Helical" evidence="7">
    <location>
        <begin position="169"/>
        <end position="188"/>
    </location>
</feature>
<dbReference type="GO" id="GO:0005886">
    <property type="term" value="C:plasma membrane"/>
    <property type="evidence" value="ECO:0007669"/>
    <property type="project" value="UniProtKB-SubCell"/>
</dbReference>